<reference evidence="2 3" key="1">
    <citation type="journal article" date="2013" name="ISME J.">
        <title>By their genes ye shall know them: genomic signatures of predatory bacteria.</title>
        <authorList>
            <person name="Pasternak Z."/>
            <person name="Pietrokovski S."/>
            <person name="Rotem O."/>
            <person name="Gophna U."/>
            <person name="Lurie-Weinberger M.N."/>
            <person name="Jurkevitch E."/>
        </authorList>
    </citation>
    <scope>NUCLEOTIDE SEQUENCE [LARGE SCALE GENOMIC DNA]</scope>
    <source>
        <strain evidence="2">EPB</strain>
    </source>
</reference>
<evidence type="ECO:0000313" key="2">
    <source>
        <dbReference type="EMBL" id="AGH96918.1"/>
    </source>
</evidence>
<dbReference type="Proteomes" id="UP000011932">
    <property type="component" value="Chromosome"/>
</dbReference>
<evidence type="ECO:0000313" key="3">
    <source>
        <dbReference type="Proteomes" id="UP000011932"/>
    </source>
</evidence>
<evidence type="ECO:0000256" key="1">
    <source>
        <dbReference type="SAM" id="MobiDB-lite"/>
    </source>
</evidence>
<feature type="compositionally biased region" description="Low complexity" evidence="1">
    <location>
        <begin position="84"/>
        <end position="112"/>
    </location>
</feature>
<dbReference type="AlphaFoldDB" id="M4VCG1"/>
<name>M4VCG1_9BACT</name>
<dbReference type="OrthoDB" id="9804931at2"/>
<feature type="region of interest" description="Disordered" evidence="1">
    <location>
        <begin position="1"/>
        <end position="121"/>
    </location>
</feature>
<proteinExistence type="predicted"/>
<dbReference type="HOGENOM" id="CLU_582423_0_0_5"/>
<feature type="compositionally biased region" description="Low complexity" evidence="1">
    <location>
        <begin position="22"/>
        <end position="38"/>
    </location>
</feature>
<feature type="compositionally biased region" description="Low complexity" evidence="1">
    <location>
        <begin position="46"/>
        <end position="78"/>
    </location>
</feature>
<protein>
    <submittedName>
        <fullName evidence="2">Type I secretion target repeat protein</fullName>
    </submittedName>
</protein>
<dbReference type="KEGG" id="man:A11S_81"/>
<accession>M4VCG1</accession>
<sequence length="564" mass="58157">MVSIRVSDISAAEAAQNDAHDPAANTAAADDSTITNAPSPDPTPDPSAADARPTIIPQPAEPEAQASPAAATQAHAPAQPAPNAPQSSGFGFQSQAQSVFSLSSDDPSLTPLDELDQPLGPIGASHLAHQAATVMAYTHETLTIAHPGHTSSHGGDTEPAIETRIINGTGSNEFFAGALYGLFYGGASIELEPDFDAYSIGNDATGYFFEPNGGGIKTYLADLDWSVIYQINAGAGNDLIFMYGDGSTIHAGDGDDIIGVFANTTTISAGDGNDNSMITGNNNSFATDNGTGAAEFNGNNNTITTGDEYYFLEISGDGNVVNGGTGELDIQFHGNSNTGTLYRAAGTSVEIYGDDNILTMSDAHSSDSLSIEMSGNGNTINTGATGDDDIEIWGNNNTINTGAGDGPDGDIITIHNDNNTLTIGNGYHSVTLEGNGNTVHSTGDDVNEYDISGANTTLYGSDDARDILTLSGNAINGVTTIYNFETDPGSDVLILQNDILETGDDLADILANLYFQANGADTDIYASPNSDGNFVHFATIIGGTNGLSLEDLINQGNINVPIAS</sequence>
<gene>
    <name evidence="2" type="ORF">A11S_81</name>
</gene>
<dbReference type="EMBL" id="CP003538">
    <property type="protein sequence ID" value="AGH96918.1"/>
    <property type="molecule type" value="Genomic_DNA"/>
</dbReference>
<dbReference type="Gene3D" id="2.160.20.160">
    <property type="match status" value="1"/>
</dbReference>
<dbReference type="RefSeq" id="WP_015466483.1">
    <property type="nucleotide sequence ID" value="NC_020812.1"/>
</dbReference>
<organism evidence="2 3">
    <name type="scientific">Micavibrio aeruginosavorus EPB</name>
    <dbReference type="NCBI Taxonomy" id="349215"/>
    <lineage>
        <taxon>Bacteria</taxon>
        <taxon>Pseudomonadati</taxon>
        <taxon>Bdellovibrionota</taxon>
        <taxon>Bdellovibrionia</taxon>
        <taxon>Bdellovibrionales</taxon>
        <taxon>Pseudobdellovibrionaceae</taxon>
        <taxon>Micavibrio</taxon>
    </lineage>
</organism>
<dbReference type="STRING" id="349215.A11S_81"/>